<dbReference type="FunFam" id="3.60.40.10:FF:000138">
    <property type="entry name" value="5-azacytidine resistance protein azr1"/>
    <property type="match status" value="1"/>
</dbReference>
<dbReference type="EMBL" id="CAXHTB010000024">
    <property type="protein sequence ID" value="CAL0332674.1"/>
    <property type="molecule type" value="Genomic_DNA"/>
</dbReference>
<dbReference type="Pfam" id="PF07228">
    <property type="entry name" value="SpoIIE"/>
    <property type="match status" value="1"/>
</dbReference>
<dbReference type="GO" id="GO:0046872">
    <property type="term" value="F:metal ion binding"/>
    <property type="evidence" value="ECO:0007669"/>
    <property type="project" value="UniProtKB-UniRule"/>
</dbReference>
<comment type="caution">
    <text evidence="13">The sequence shown here is derived from an EMBL/GenBank/DDBJ whole genome shotgun (WGS) entry which is preliminary data.</text>
</comment>
<feature type="domain" description="PPM-type phosphatase" evidence="12">
    <location>
        <begin position="252"/>
        <end position="491"/>
    </location>
</feature>
<accession>A0AAV1YF75</accession>
<proteinExistence type="inferred from homology"/>
<protein>
    <recommendedName>
        <fullName evidence="11">Protein phosphatase</fullName>
        <ecNumber evidence="11">3.1.3.16</ecNumber>
    </recommendedName>
</protein>
<keyword evidence="5 11" id="KW-0378">Hydrolase</keyword>
<comment type="catalytic activity">
    <reaction evidence="9 11">
        <text>O-phospho-L-seryl-[protein] + H2O = L-seryl-[protein] + phosphate</text>
        <dbReference type="Rhea" id="RHEA:20629"/>
        <dbReference type="Rhea" id="RHEA-COMP:9863"/>
        <dbReference type="Rhea" id="RHEA-COMP:11604"/>
        <dbReference type="ChEBI" id="CHEBI:15377"/>
        <dbReference type="ChEBI" id="CHEBI:29999"/>
        <dbReference type="ChEBI" id="CHEBI:43474"/>
        <dbReference type="ChEBI" id="CHEBI:83421"/>
        <dbReference type="EC" id="3.1.3.16"/>
    </reaction>
</comment>
<evidence type="ECO:0000256" key="1">
    <source>
        <dbReference type="ARBA" id="ARBA00001936"/>
    </source>
</evidence>
<keyword evidence="4 11" id="KW-0479">Metal-binding</keyword>
<dbReference type="Gene3D" id="3.60.40.10">
    <property type="entry name" value="PPM-type phosphatase domain"/>
    <property type="match status" value="2"/>
</dbReference>
<dbReference type="InterPro" id="IPR039123">
    <property type="entry name" value="PPTC7"/>
</dbReference>
<dbReference type="GO" id="GO:0009507">
    <property type="term" value="C:chloroplast"/>
    <property type="evidence" value="ECO:0007669"/>
    <property type="project" value="TreeGrafter"/>
</dbReference>
<evidence type="ECO:0000256" key="7">
    <source>
        <dbReference type="ARBA" id="ARBA00022912"/>
    </source>
</evidence>
<dbReference type="Proteomes" id="UP001497480">
    <property type="component" value="Unassembled WGS sequence"/>
</dbReference>
<dbReference type="GO" id="GO:0004722">
    <property type="term" value="F:protein serine/threonine phosphatase activity"/>
    <property type="evidence" value="ECO:0007669"/>
    <property type="project" value="UniProtKB-EC"/>
</dbReference>
<reference evidence="13 14" key="1">
    <citation type="submission" date="2024-03" db="EMBL/GenBank/DDBJ databases">
        <authorList>
            <person name="Martinez-Hernandez J."/>
        </authorList>
    </citation>
    <scope>NUCLEOTIDE SEQUENCE [LARGE SCALE GENOMIC DNA]</scope>
</reference>
<evidence type="ECO:0000256" key="4">
    <source>
        <dbReference type="ARBA" id="ARBA00022723"/>
    </source>
</evidence>
<dbReference type="AlphaFoldDB" id="A0AAV1YF75"/>
<dbReference type="SMART" id="SM00331">
    <property type="entry name" value="PP2C_SIG"/>
    <property type="match status" value="1"/>
</dbReference>
<keyword evidence="6 11" id="KW-0460">Magnesium</keyword>
<comment type="similarity">
    <text evidence="3 11">Belongs to the PP2C family.</text>
</comment>
<gene>
    <name evidence="13" type="ORF">LLUT_LOCUS33734</name>
</gene>
<dbReference type="InterPro" id="IPR001932">
    <property type="entry name" value="PPM-type_phosphatase-like_dom"/>
</dbReference>
<evidence type="ECO:0000256" key="9">
    <source>
        <dbReference type="ARBA" id="ARBA00047761"/>
    </source>
</evidence>
<evidence type="ECO:0000313" key="13">
    <source>
        <dbReference type="EMBL" id="CAL0332674.1"/>
    </source>
</evidence>
<dbReference type="PANTHER" id="PTHR12320:SF83">
    <property type="entry name" value="PROTEIN PHOSPHATASE 2C 55-RELATED"/>
    <property type="match status" value="1"/>
</dbReference>
<comment type="catalytic activity">
    <reaction evidence="10 11">
        <text>O-phospho-L-threonyl-[protein] + H2O = L-threonyl-[protein] + phosphate</text>
        <dbReference type="Rhea" id="RHEA:47004"/>
        <dbReference type="Rhea" id="RHEA-COMP:11060"/>
        <dbReference type="Rhea" id="RHEA-COMP:11605"/>
        <dbReference type="ChEBI" id="CHEBI:15377"/>
        <dbReference type="ChEBI" id="CHEBI:30013"/>
        <dbReference type="ChEBI" id="CHEBI:43474"/>
        <dbReference type="ChEBI" id="CHEBI:61977"/>
        <dbReference type="EC" id="3.1.3.16"/>
    </reaction>
</comment>
<evidence type="ECO:0000313" key="14">
    <source>
        <dbReference type="Proteomes" id="UP001497480"/>
    </source>
</evidence>
<evidence type="ECO:0000256" key="8">
    <source>
        <dbReference type="ARBA" id="ARBA00023211"/>
    </source>
</evidence>
<evidence type="ECO:0000259" key="12">
    <source>
        <dbReference type="PROSITE" id="PS51746"/>
    </source>
</evidence>
<sequence length="498" mass="53633">MVLLLLGKEMEYKQISRVGTLMQRLIAGKEGFAAEIVIGQGKFLFGGSKFYHSGNYSFCSRFLRPGCVALAPRLELVGKSGALSVVDALLCTSVLGRSFQVCGYHIDCAGRKFRSIAMAAPLSPVVVGDRCLDKLSLKRSHGSVSTMSSGNVRLSTSLGNGRNVSMSLKDHQQPDHHKVYGYFIYSAAKTWCSSNPFLESWSRDFCSSSSTCFSIGLAQDVPYDTSAHEEQLMNSEDSSAQKYPSGKTLKLISGSCYLPHPDKEETGGEDAHFICSEEQAFGIADGVGGWADHGVNSGFYSRELMSKSVDAIQEEPKGSIDPARVLEKAHSNTKARGSSTACIITLTDQGLNAINLGDSGFMVVREGHTVFQSPVQQHDFNFTYQLECGSDGDLPSSGQVFTIPVAPGDVIIAGTDGLFDNLYNNEITTIVVHAIRAGFSPQVTAQKIAALARQRALDKDRQTPFSTAAQDAGFRYHGGKLDDTTVVVSYITSSGNDA</sequence>
<keyword evidence="8 11" id="KW-0464">Manganese</keyword>
<evidence type="ECO:0000256" key="5">
    <source>
        <dbReference type="ARBA" id="ARBA00022801"/>
    </source>
</evidence>
<dbReference type="PROSITE" id="PS51746">
    <property type="entry name" value="PPM_2"/>
    <property type="match status" value="1"/>
</dbReference>
<keyword evidence="14" id="KW-1185">Reference proteome</keyword>
<dbReference type="PANTHER" id="PTHR12320">
    <property type="entry name" value="PROTEIN PHOSPHATASE 2C"/>
    <property type="match status" value="1"/>
</dbReference>
<dbReference type="SMART" id="SM00332">
    <property type="entry name" value="PP2Cc"/>
    <property type="match status" value="1"/>
</dbReference>
<keyword evidence="7 11" id="KW-0904">Protein phosphatase</keyword>
<comment type="cofactor">
    <cofactor evidence="1 11">
        <name>Mn(2+)</name>
        <dbReference type="ChEBI" id="CHEBI:29035"/>
    </cofactor>
</comment>
<name>A0AAV1YF75_LUPLU</name>
<evidence type="ECO:0000256" key="2">
    <source>
        <dbReference type="ARBA" id="ARBA00001946"/>
    </source>
</evidence>
<dbReference type="EC" id="3.1.3.16" evidence="11"/>
<evidence type="ECO:0000256" key="3">
    <source>
        <dbReference type="ARBA" id="ARBA00006702"/>
    </source>
</evidence>
<evidence type="ECO:0000256" key="11">
    <source>
        <dbReference type="RuleBase" id="RU366020"/>
    </source>
</evidence>
<dbReference type="SUPFAM" id="SSF81606">
    <property type="entry name" value="PP2C-like"/>
    <property type="match status" value="1"/>
</dbReference>
<evidence type="ECO:0000256" key="6">
    <source>
        <dbReference type="ARBA" id="ARBA00022842"/>
    </source>
</evidence>
<dbReference type="InterPro" id="IPR036457">
    <property type="entry name" value="PPM-type-like_dom_sf"/>
</dbReference>
<evidence type="ECO:0000256" key="10">
    <source>
        <dbReference type="ARBA" id="ARBA00048336"/>
    </source>
</evidence>
<organism evidence="13 14">
    <name type="scientific">Lupinus luteus</name>
    <name type="common">European yellow lupine</name>
    <dbReference type="NCBI Taxonomy" id="3873"/>
    <lineage>
        <taxon>Eukaryota</taxon>
        <taxon>Viridiplantae</taxon>
        <taxon>Streptophyta</taxon>
        <taxon>Embryophyta</taxon>
        <taxon>Tracheophyta</taxon>
        <taxon>Spermatophyta</taxon>
        <taxon>Magnoliopsida</taxon>
        <taxon>eudicotyledons</taxon>
        <taxon>Gunneridae</taxon>
        <taxon>Pentapetalae</taxon>
        <taxon>rosids</taxon>
        <taxon>fabids</taxon>
        <taxon>Fabales</taxon>
        <taxon>Fabaceae</taxon>
        <taxon>Papilionoideae</taxon>
        <taxon>50 kb inversion clade</taxon>
        <taxon>genistoids sensu lato</taxon>
        <taxon>core genistoids</taxon>
        <taxon>Genisteae</taxon>
        <taxon>Lupinus</taxon>
    </lineage>
</organism>
<comment type="cofactor">
    <cofactor evidence="2 11">
        <name>Mg(2+)</name>
        <dbReference type="ChEBI" id="CHEBI:18420"/>
    </cofactor>
</comment>